<name>A0A0F3NKH3_ANAPH</name>
<dbReference type="PATRIC" id="fig|1359153.3.peg.1824"/>
<protein>
    <submittedName>
        <fullName evidence="1">Uncharacterized protein</fullName>
    </submittedName>
</protein>
<evidence type="ECO:0000313" key="2">
    <source>
        <dbReference type="Proteomes" id="UP000033385"/>
    </source>
</evidence>
<gene>
    <name evidence="1" type="ORF">APHNP_1781</name>
</gene>
<sequence>MFALGCNYEGCIKVCYAPRVIASMLILHCVLSIKCRIVLNFLLEL</sequence>
<organism evidence="1 2">
    <name type="scientific">Anaplasma phagocytophilum str. ApNP</name>
    <dbReference type="NCBI Taxonomy" id="1359153"/>
    <lineage>
        <taxon>Bacteria</taxon>
        <taxon>Pseudomonadati</taxon>
        <taxon>Pseudomonadota</taxon>
        <taxon>Alphaproteobacteria</taxon>
        <taxon>Rickettsiales</taxon>
        <taxon>Anaplasmataceae</taxon>
        <taxon>Anaplasma</taxon>
        <taxon>phagocytophilum group</taxon>
    </lineage>
</organism>
<proteinExistence type="predicted"/>
<reference evidence="1 2" key="1">
    <citation type="submission" date="2015-01" db="EMBL/GenBank/DDBJ databases">
        <title>Genome Sequencing of Rickettsiales.</title>
        <authorList>
            <person name="Daugherty S.C."/>
            <person name="Su Q."/>
            <person name="Abolude K."/>
            <person name="Beier-Sexton M."/>
            <person name="Carlyon J.A."/>
            <person name="Carter R."/>
            <person name="Day N.P."/>
            <person name="Dumler S.J."/>
            <person name="Dyachenko V."/>
            <person name="Godinez A."/>
            <person name="Kurtti T.J."/>
            <person name="Lichay M."/>
            <person name="Mullins K.E."/>
            <person name="Ott S."/>
            <person name="Pappas-Brown V."/>
            <person name="Paris D.H."/>
            <person name="Patel P."/>
            <person name="Richards A.L."/>
            <person name="Sadzewicz L."/>
            <person name="Sears K."/>
            <person name="Seidman D."/>
            <person name="Sengamalay N."/>
            <person name="Stenos J."/>
            <person name="Tallon L.J."/>
            <person name="Vincent G."/>
            <person name="Fraser C.M."/>
            <person name="Munderloh U."/>
            <person name="Dunning-Hotopp J.C."/>
        </authorList>
    </citation>
    <scope>NUCLEOTIDE SEQUENCE [LARGE SCALE GENOMIC DNA]</scope>
    <source>
        <strain evidence="1 2">ApNP</strain>
    </source>
</reference>
<accession>A0A0F3NKH3</accession>
<dbReference type="Proteomes" id="UP000033385">
    <property type="component" value="Unassembled WGS sequence"/>
</dbReference>
<dbReference type="EMBL" id="LANW01000001">
    <property type="protein sequence ID" value="KJV67409.1"/>
    <property type="molecule type" value="Genomic_DNA"/>
</dbReference>
<evidence type="ECO:0000313" key="1">
    <source>
        <dbReference type="EMBL" id="KJV67409.1"/>
    </source>
</evidence>
<dbReference type="AlphaFoldDB" id="A0A0F3NKH3"/>
<comment type="caution">
    <text evidence="1">The sequence shown here is derived from an EMBL/GenBank/DDBJ whole genome shotgun (WGS) entry which is preliminary data.</text>
</comment>